<comment type="caution">
    <text evidence="1">The sequence shown here is derived from an EMBL/GenBank/DDBJ whole genome shotgun (WGS) entry which is preliminary data.</text>
</comment>
<gene>
    <name evidence="1" type="ORF">ACHKAR_08805</name>
</gene>
<accession>A0ABW7N7W9</accession>
<proteinExistence type="predicted"/>
<name>A0ABW7N7W9_9BACT</name>
<organism evidence="1 2">
    <name type="scientific">Marinoscillum luteum</name>
    <dbReference type="NCBI Taxonomy" id="861051"/>
    <lineage>
        <taxon>Bacteria</taxon>
        <taxon>Pseudomonadati</taxon>
        <taxon>Bacteroidota</taxon>
        <taxon>Cytophagia</taxon>
        <taxon>Cytophagales</taxon>
        <taxon>Reichenbachiellaceae</taxon>
        <taxon>Marinoscillum</taxon>
    </lineage>
</organism>
<dbReference type="EMBL" id="JBIPKE010000015">
    <property type="protein sequence ID" value="MFH6983535.1"/>
    <property type="molecule type" value="Genomic_DNA"/>
</dbReference>
<dbReference type="Proteomes" id="UP001610063">
    <property type="component" value="Unassembled WGS sequence"/>
</dbReference>
<keyword evidence="2" id="KW-1185">Reference proteome</keyword>
<dbReference type="RefSeq" id="WP_395417089.1">
    <property type="nucleotide sequence ID" value="NZ_JBIPKE010000015.1"/>
</dbReference>
<sequence length="131" mass="14775">MKSHQSVLIALLLVIQALGPISDLCCELPKLPNLIRHFYEHRAFDNDSFLEFLAEDYFEGTGDEHGHHEDDNHDNLPFHGNHHCGHIFVFVTPVLTQQLKSPSFSTVSNFCIYLAPTSTAYPDSPFQPPKG</sequence>
<evidence type="ECO:0000313" key="1">
    <source>
        <dbReference type="EMBL" id="MFH6983535.1"/>
    </source>
</evidence>
<evidence type="ECO:0000313" key="2">
    <source>
        <dbReference type="Proteomes" id="UP001610063"/>
    </source>
</evidence>
<protein>
    <submittedName>
        <fullName evidence="1">Uncharacterized protein</fullName>
    </submittedName>
</protein>
<reference evidence="1 2" key="1">
    <citation type="journal article" date="2013" name="Int. J. Syst. Evol. Microbiol.">
        <title>Marinoscillum luteum sp. nov., isolated from marine sediment.</title>
        <authorList>
            <person name="Cha I.T."/>
            <person name="Park S.J."/>
            <person name="Kim S.J."/>
            <person name="Kim J.G."/>
            <person name="Jung M.Y."/>
            <person name="Shin K.S."/>
            <person name="Kwon K.K."/>
            <person name="Yang S.H."/>
            <person name="Seo Y.S."/>
            <person name="Rhee S.K."/>
        </authorList>
    </citation>
    <scope>NUCLEOTIDE SEQUENCE [LARGE SCALE GENOMIC DNA]</scope>
    <source>
        <strain evidence="1 2">KCTC 23939</strain>
    </source>
</reference>